<evidence type="ECO:0000256" key="1">
    <source>
        <dbReference type="SAM" id="MobiDB-lite"/>
    </source>
</evidence>
<feature type="compositionally biased region" description="Polar residues" evidence="1">
    <location>
        <begin position="835"/>
        <end position="855"/>
    </location>
</feature>
<feature type="compositionally biased region" description="Polar residues" evidence="1">
    <location>
        <begin position="801"/>
        <end position="817"/>
    </location>
</feature>
<feature type="compositionally biased region" description="Gly residues" evidence="1">
    <location>
        <begin position="138"/>
        <end position="149"/>
    </location>
</feature>
<feature type="compositionally biased region" description="Basic residues" evidence="1">
    <location>
        <begin position="441"/>
        <end position="464"/>
    </location>
</feature>
<evidence type="ECO:0000313" key="2">
    <source>
        <dbReference type="EMBL" id="KAF2424233.1"/>
    </source>
</evidence>
<gene>
    <name evidence="2" type="ORF">EJ08DRAFT_565087</name>
</gene>
<dbReference type="Proteomes" id="UP000800235">
    <property type="component" value="Unassembled WGS sequence"/>
</dbReference>
<protein>
    <submittedName>
        <fullName evidence="2">Uncharacterized protein</fullName>
    </submittedName>
</protein>
<accession>A0A9P4NJR6</accession>
<comment type="caution">
    <text evidence="2">The sequence shown here is derived from an EMBL/GenBank/DDBJ whole genome shotgun (WGS) entry which is preliminary data.</text>
</comment>
<dbReference type="EMBL" id="MU007076">
    <property type="protein sequence ID" value="KAF2424233.1"/>
    <property type="molecule type" value="Genomic_DNA"/>
</dbReference>
<keyword evidence="3" id="KW-1185">Reference proteome</keyword>
<feature type="region of interest" description="Disordered" evidence="1">
    <location>
        <begin position="108"/>
        <end position="265"/>
    </location>
</feature>
<name>A0A9P4NJR6_9PEZI</name>
<feature type="compositionally biased region" description="Polar residues" evidence="1">
    <location>
        <begin position="336"/>
        <end position="352"/>
    </location>
</feature>
<feature type="region of interest" description="Disordered" evidence="1">
    <location>
        <begin position="801"/>
        <end position="921"/>
    </location>
</feature>
<feature type="compositionally biased region" description="Low complexity" evidence="1">
    <location>
        <begin position="406"/>
        <end position="415"/>
    </location>
</feature>
<feature type="region of interest" description="Disordered" evidence="1">
    <location>
        <begin position="1"/>
        <end position="94"/>
    </location>
</feature>
<feature type="region of interest" description="Disordered" evidence="1">
    <location>
        <begin position="328"/>
        <end position="485"/>
    </location>
</feature>
<organism evidence="2 3">
    <name type="scientific">Tothia fuscella</name>
    <dbReference type="NCBI Taxonomy" id="1048955"/>
    <lineage>
        <taxon>Eukaryota</taxon>
        <taxon>Fungi</taxon>
        <taxon>Dikarya</taxon>
        <taxon>Ascomycota</taxon>
        <taxon>Pezizomycotina</taxon>
        <taxon>Dothideomycetes</taxon>
        <taxon>Pleosporomycetidae</taxon>
        <taxon>Venturiales</taxon>
        <taxon>Cylindrosympodiaceae</taxon>
        <taxon>Tothia</taxon>
    </lineage>
</organism>
<proteinExistence type="predicted"/>
<reference evidence="2" key="1">
    <citation type="journal article" date="2020" name="Stud. Mycol.">
        <title>101 Dothideomycetes genomes: a test case for predicting lifestyles and emergence of pathogens.</title>
        <authorList>
            <person name="Haridas S."/>
            <person name="Albert R."/>
            <person name="Binder M."/>
            <person name="Bloem J."/>
            <person name="Labutti K."/>
            <person name="Salamov A."/>
            <person name="Andreopoulos B."/>
            <person name="Baker S."/>
            <person name="Barry K."/>
            <person name="Bills G."/>
            <person name="Bluhm B."/>
            <person name="Cannon C."/>
            <person name="Castanera R."/>
            <person name="Culley D."/>
            <person name="Daum C."/>
            <person name="Ezra D."/>
            <person name="Gonzalez J."/>
            <person name="Henrissat B."/>
            <person name="Kuo A."/>
            <person name="Liang C."/>
            <person name="Lipzen A."/>
            <person name="Lutzoni F."/>
            <person name="Magnuson J."/>
            <person name="Mondo S."/>
            <person name="Nolan M."/>
            <person name="Ohm R."/>
            <person name="Pangilinan J."/>
            <person name="Park H.-J."/>
            <person name="Ramirez L."/>
            <person name="Alfaro M."/>
            <person name="Sun H."/>
            <person name="Tritt A."/>
            <person name="Yoshinaga Y."/>
            <person name="Zwiers L.-H."/>
            <person name="Turgeon B."/>
            <person name="Goodwin S."/>
            <person name="Spatafora J."/>
            <person name="Crous P."/>
            <person name="Grigoriev I."/>
        </authorList>
    </citation>
    <scope>NUCLEOTIDE SEQUENCE</scope>
    <source>
        <strain evidence="2">CBS 130266</strain>
    </source>
</reference>
<feature type="compositionally biased region" description="Polar residues" evidence="1">
    <location>
        <begin position="739"/>
        <end position="751"/>
    </location>
</feature>
<evidence type="ECO:0000313" key="3">
    <source>
        <dbReference type="Proteomes" id="UP000800235"/>
    </source>
</evidence>
<dbReference type="AlphaFoldDB" id="A0A9P4NJR6"/>
<dbReference type="OrthoDB" id="5406427at2759"/>
<feature type="compositionally biased region" description="Polar residues" evidence="1">
    <location>
        <begin position="366"/>
        <end position="384"/>
    </location>
</feature>
<feature type="non-terminal residue" evidence="2">
    <location>
        <position position="921"/>
    </location>
</feature>
<feature type="compositionally biased region" description="Polar residues" evidence="1">
    <location>
        <begin position="905"/>
        <end position="921"/>
    </location>
</feature>
<feature type="region of interest" description="Disordered" evidence="1">
    <location>
        <begin position="733"/>
        <end position="764"/>
    </location>
</feature>
<sequence length="921" mass="98218">MAGIALNQPHASFTQKADGAPVVSPLYQRRGVPDTGHIEMLPNPDFVFPTRSPEHSPSLDNWTALNRRPRSAQQSSPVLAPSSHRPRGSVNALPNFSFNPSIAPAAISPMLATPPHSPNLTNPATPSRGIGHKRGGSEFIGGDGMGGAGLLSTSPTKGDAILPAPRPSGRLGPPGGGSGHRHRRSGAISCHDLQSIMQPKGGEPPLPRGGSAPATPLESDEKPFFSSSQRRRTHSQAEIRTSPDKPSVPRSHSDNSPPRVVPRVRVGFADRVEYIRPLSTISSETEGSMSTIRGGHSLSNSMSSVISVGAASPPSLRMARSSLNTTFEDEVVMPRPQSSGAILDSVTKQKSNFRGDWQPSERPKSAITSQPAESQPSVPTSPTCGKSPKRKSFSWWDTKRAHADQLPSSISEPSLLPSPPTSPENAAFSGSDESNAEKTVKTPRKVKLWGHSIMSRKTKSHGNLKAKSAEDRRSTPPGFDDTLLSPNGETFGFGAANFEPNFDVDDTITIVSDARPAIIETPAWSSREHAESDALSPVIDLDAALGPFNTPPLGANIRNTPARAPPRARRSMHSLGLQAGAYSSLSAPHRRTESAPELVPFEMRVAKSIPASTMPDVFEEEDEEEAEGLAKVLRQDLPSPDIMSSEPELEEAAPAGVGVHVVDILEHQDGISWSMKPGFGIQRRKSPPPALAMGADVNLVSPGSSSADDYFTPQEVPQIIQRDPSPVEVVEDFEEPRASSLTRESDSTITPPLTAEDAKNPQPLNFSLPLPPQAIMTPDTLSGSSFSSRAFNTSQVSLNTPRLSTATSSGTTDNRSFSFGEPGPAVRESCDDLPSLSSSRSTMTTPPQHVFTTHGSLGPEGRKSSIHSNPSVDEQRRNAKRGSIASLSRLVGTTFGEKSKLSIESRPQSQHITSTTAPKKK</sequence>